<reference evidence="1 2" key="1">
    <citation type="journal article" date="2021" name="Front. Genet.">
        <title>Chromosome-Level Genome Assembly Reveals Significant Gene Expansion in the Toll and IMD Signaling Pathways of Dendrolimus kikuchii.</title>
        <authorList>
            <person name="Zhou J."/>
            <person name="Wu P."/>
            <person name="Xiong Z."/>
            <person name="Liu N."/>
            <person name="Zhao N."/>
            <person name="Ji M."/>
            <person name="Qiu Y."/>
            <person name="Yang B."/>
        </authorList>
    </citation>
    <scope>NUCLEOTIDE SEQUENCE [LARGE SCALE GENOMIC DNA]</scope>
    <source>
        <strain evidence="1">Ann1</strain>
    </source>
</reference>
<protein>
    <submittedName>
        <fullName evidence="1">Uncharacterized protein</fullName>
    </submittedName>
</protein>
<evidence type="ECO:0000313" key="2">
    <source>
        <dbReference type="Proteomes" id="UP000824533"/>
    </source>
</evidence>
<accession>A0ACC1CNV6</accession>
<evidence type="ECO:0000313" key="1">
    <source>
        <dbReference type="EMBL" id="KAJ0173152.1"/>
    </source>
</evidence>
<sequence length="310" mass="36526">MSIYENQHPFYITTNEERQEIRRELGLKESTIEEDIDSIMEWFQKQPHLVGGGINREFVENMLIAAKGSMEKTKRRIDNLYKYRGMSSDILANREKILSESEDLWKFFVQMSIPRLYKGNRIGILKLIDSDPSQFSMEILFRNTFMLCDLRLRYDYFLSEIWIVDFKYSSLAHLLRINPLTMQRAALMFQEGLGIRVHSIHIVNATGAFQHIISFFKQFLTPKIFERLTVHSSIEELHKHIPKKYLPKDYGGDEPSMAEFKDKYEKEIRNTRSKQVLIEAAKMVSDESKRPDANINDEFLAGSFRKLDFD</sequence>
<proteinExistence type="predicted"/>
<name>A0ACC1CNV6_9NEOP</name>
<comment type="caution">
    <text evidence="1">The sequence shown here is derived from an EMBL/GenBank/DDBJ whole genome shotgun (WGS) entry which is preliminary data.</text>
</comment>
<organism evidence="1 2">
    <name type="scientific">Dendrolimus kikuchii</name>
    <dbReference type="NCBI Taxonomy" id="765133"/>
    <lineage>
        <taxon>Eukaryota</taxon>
        <taxon>Metazoa</taxon>
        <taxon>Ecdysozoa</taxon>
        <taxon>Arthropoda</taxon>
        <taxon>Hexapoda</taxon>
        <taxon>Insecta</taxon>
        <taxon>Pterygota</taxon>
        <taxon>Neoptera</taxon>
        <taxon>Endopterygota</taxon>
        <taxon>Lepidoptera</taxon>
        <taxon>Glossata</taxon>
        <taxon>Ditrysia</taxon>
        <taxon>Bombycoidea</taxon>
        <taxon>Lasiocampidae</taxon>
        <taxon>Dendrolimus</taxon>
    </lineage>
</organism>
<dbReference type="EMBL" id="CM034406">
    <property type="protein sequence ID" value="KAJ0173152.1"/>
    <property type="molecule type" value="Genomic_DNA"/>
</dbReference>
<keyword evidence="2" id="KW-1185">Reference proteome</keyword>
<gene>
    <name evidence="1" type="ORF">K1T71_011328</name>
</gene>
<dbReference type="Proteomes" id="UP000824533">
    <property type="component" value="Linkage Group LG20"/>
</dbReference>